<dbReference type="InterPro" id="IPR006140">
    <property type="entry name" value="D-isomer_DH_NAD-bd"/>
</dbReference>
<keyword evidence="2 4" id="KW-0560">Oxidoreductase</keyword>
<dbReference type="SUPFAM" id="SSF51735">
    <property type="entry name" value="NAD(P)-binding Rossmann-fold domains"/>
    <property type="match status" value="1"/>
</dbReference>
<dbReference type="InterPro" id="IPR036291">
    <property type="entry name" value="NAD(P)-bd_dom_sf"/>
</dbReference>
<dbReference type="GO" id="GO:0016618">
    <property type="term" value="F:hydroxypyruvate reductase [NAD(P)H] activity"/>
    <property type="evidence" value="ECO:0007669"/>
    <property type="project" value="TreeGrafter"/>
</dbReference>
<dbReference type="EMBL" id="UGRU01000001">
    <property type="protein sequence ID" value="SUA41983.1"/>
    <property type="molecule type" value="Genomic_DNA"/>
</dbReference>
<dbReference type="EC" id="1.1.1.95" evidence="7"/>
<dbReference type="Gene3D" id="3.40.50.720">
    <property type="entry name" value="NAD(P)-binding Rossmann-like Domain"/>
    <property type="match status" value="2"/>
</dbReference>
<gene>
    <name evidence="7" type="primary">serA_1</name>
    <name evidence="7" type="ORF">NCTC13184_01330</name>
</gene>
<dbReference type="Pfam" id="PF00389">
    <property type="entry name" value="2-Hacid_dh"/>
    <property type="match status" value="1"/>
</dbReference>
<evidence type="ECO:0000313" key="8">
    <source>
        <dbReference type="Proteomes" id="UP000255082"/>
    </source>
</evidence>
<dbReference type="SUPFAM" id="SSF52283">
    <property type="entry name" value="Formate/glycerate dehydrogenase catalytic domain-like"/>
    <property type="match status" value="1"/>
</dbReference>
<comment type="similarity">
    <text evidence="1 4">Belongs to the D-isomer specific 2-hydroxyacid dehydrogenase family.</text>
</comment>
<feature type="domain" description="D-isomer specific 2-hydroxyacid dehydrogenase catalytic" evidence="5">
    <location>
        <begin position="79"/>
        <end position="357"/>
    </location>
</feature>
<dbReference type="OrthoDB" id="117809at2"/>
<evidence type="ECO:0000256" key="3">
    <source>
        <dbReference type="ARBA" id="ARBA00023027"/>
    </source>
</evidence>
<dbReference type="GO" id="GO:0030267">
    <property type="term" value="F:glyoxylate reductase (NADPH) activity"/>
    <property type="evidence" value="ECO:0007669"/>
    <property type="project" value="TreeGrafter"/>
</dbReference>
<dbReference type="Pfam" id="PF02826">
    <property type="entry name" value="2-Hacid_dh_C"/>
    <property type="match status" value="1"/>
</dbReference>
<dbReference type="RefSeq" id="WP_062961657.1">
    <property type="nucleotide sequence ID" value="NZ_JAJFOE010000001.1"/>
</dbReference>
<dbReference type="GO" id="GO:0051287">
    <property type="term" value="F:NAD binding"/>
    <property type="evidence" value="ECO:0007669"/>
    <property type="project" value="InterPro"/>
</dbReference>
<dbReference type="PANTHER" id="PTHR10996">
    <property type="entry name" value="2-HYDROXYACID DEHYDROGENASE-RELATED"/>
    <property type="match status" value="1"/>
</dbReference>
<organism evidence="7 8">
    <name type="scientific">Nocardia africana</name>
    <dbReference type="NCBI Taxonomy" id="134964"/>
    <lineage>
        <taxon>Bacteria</taxon>
        <taxon>Bacillati</taxon>
        <taxon>Actinomycetota</taxon>
        <taxon>Actinomycetes</taxon>
        <taxon>Mycobacteriales</taxon>
        <taxon>Nocardiaceae</taxon>
        <taxon>Nocardia</taxon>
    </lineage>
</organism>
<dbReference type="InterPro" id="IPR006139">
    <property type="entry name" value="D-isomer_2_OHA_DH_cat_dom"/>
</dbReference>
<evidence type="ECO:0000256" key="4">
    <source>
        <dbReference type="RuleBase" id="RU003719"/>
    </source>
</evidence>
<evidence type="ECO:0000259" key="6">
    <source>
        <dbReference type="Pfam" id="PF02826"/>
    </source>
</evidence>
<dbReference type="GO" id="GO:0005829">
    <property type="term" value="C:cytosol"/>
    <property type="evidence" value="ECO:0007669"/>
    <property type="project" value="TreeGrafter"/>
</dbReference>
<dbReference type="InterPro" id="IPR050223">
    <property type="entry name" value="D-isomer_2-hydroxyacid_DH"/>
</dbReference>
<evidence type="ECO:0000313" key="7">
    <source>
        <dbReference type="EMBL" id="SUA41983.1"/>
    </source>
</evidence>
<protein>
    <submittedName>
        <fullName evidence="7">D-3-phosphoglycerate dehydrogenase</fullName>
        <ecNumber evidence="7">1.1.1.95</ecNumber>
    </submittedName>
</protein>
<keyword evidence="3" id="KW-0520">NAD</keyword>
<reference evidence="7 8" key="1">
    <citation type="submission" date="2018-06" db="EMBL/GenBank/DDBJ databases">
        <authorList>
            <consortium name="Pathogen Informatics"/>
            <person name="Doyle S."/>
        </authorList>
    </citation>
    <scope>NUCLEOTIDE SEQUENCE [LARGE SCALE GENOMIC DNA]</scope>
    <source>
        <strain evidence="7 8">NCTC13184</strain>
    </source>
</reference>
<name>A0A378WNQ8_9NOCA</name>
<dbReference type="Proteomes" id="UP000255082">
    <property type="component" value="Unassembled WGS sequence"/>
</dbReference>
<evidence type="ECO:0000256" key="2">
    <source>
        <dbReference type="ARBA" id="ARBA00023002"/>
    </source>
</evidence>
<evidence type="ECO:0000256" key="1">
    <source>
        <dbReference type="ARBA" id="ARBA00005854"/>
    </source>
</evidence>
<proteinExistence type="inferred from homology"/>
<dbReference type="PANTHER" id="PTHR10996:SF178">
    <property type="entry name" value="2-HYDROXYACID DEHYDROGENASE YGL185C-RELATED"/>
    <property type="match status" value="1"/>
</dbReference>
<dbReference type="GO" id="GO:0004617">
    <property type="term" value="F:phosphoglycerate dehydrogenase activity"/>
    <property type="evidence" value="ECO:0007669"/>
    <property type="project" value="UniProtKB-EC"/>
</dbReference>
<dbReference type="AlphaFoldDB" id="A0A378WNQ8"/>
<evidence type="ECO:0000259" key="5">
    <source>
        <dbReference type="Pfam" id="PF00389"/>
    </source>
</evidence>
<feature type="domain" description="D-isomer specific 2-hydroxyacid dehydrogenase NAD-binding" evidence="6">
    <location>
        <begin position="152"/>
        <end position="333"/>
    </location>
</feature>
<accession>A0A378WNQ8</accession>
<sequence length="366" mass="38707">MRTAEPRKRPAHPRVLVIDPAPGELAIPELEALAALGLAPTVNLRRVADPKLRSEISRRWDSIDIDGFRADDIVTAFDGHGGYDALKCRAGIPLTCDVFERLTANTHDQPLRLVAKAASGVDSFDLDAAADRGITVLSTPGANAGAVAELTIGLMLDALRGISTRDAALRAGDWSAAIGGIPVRSLVDSRVGLIGNGAIAREVAARLRPCGAEIWVHGSPRFTARDAERWPARWTATLRELMTGCDIVSVHVPSTAATAGLIGARELRWMKPGSILVNTSRAQVVPEDALDAALRDPDCGLGHVAVDVFATEGTEFASPLASNPHTTLSPHVGGMTVEAMKASSAQLLTAISRFYQSAAEFTARPD</sequence>